<evidence type="ECO:0000313" key="2">
    <source>
        <dbReference type="Proteomes" id="UP000673383"/>
    </source>
</evidence>
<organism evidence="1 2">
    <name type="scientific">Bradyrhizobium elkanii</name>
    <dbReference type="NCBI Taxonomy" id="29448"/>
    <lineage>
        <taxon>Bacteria</taxon>
        <taxon>Pseudomonadati</taxon>
        <taxon>Pseudomonadota</taxon>
        <taxon>Alphaproteobacteria</taxon>
        <taxon>Hyphomicrobiales</taxon>
        <taxon>Nitrobacteraceae</taxon>
        <taxon>Bradyrhizobium</taxon>
    </lineage>
</organism>
<accession>A0A8I2C7J7</accession>
<dbReference type="Proteomes" id="UP000673383">
    <property type="component" value="Unassembled WGS sequence"/>
</dbReference>
<gene>
    <name evidence="1" type="ORF">JOH49_006175</name>
</gene>
<dbReference type="AlphaFoldDB" id="A0A8I2C7J7"/>
<dbReference type="EMBL" id="JAFICZ010000001">
    <property type="protein sequence ID" value="MBP1296422.1"/>
    <property type="molecule type" value="Genomic_DNA"/>
</dbReference>
<dbReference type="RefSeq" id="WP_157791062.1">
    <property type="nucleotide sequence ID" value="NZ_JAFICZ010000001.1"/>
</dbReference>
<comment type="caution">
    <text evidence="1">The sequence shown here is derived from an EMBL/GenBank/DDBJ whole genome shotgun (WGS) entry which is preliminary data.</text>
</comment>
<sequence length="85" mass="9230">MIRFLFIPKSEPALFLSEMASCLRDMPVDLPPSDRVDSSAMPVNDRPLTARNEGAVSQSLISELEAAIAARDLIPSRPATAFTRG</sequence>
<proteinExistence type="predicted"/>
<protein>
    <submittedName>
        <fullName evidence="1">Tfp pilus assembly ATPase PilU</fullName>
    </submittedName>
</protein>
<reference evidence="1" key="1">
    <citation type="submission" date="2021-02" db="EMBL/GenBank/DDBJ databases">
        <title>Genomic Encyclopedia of Type Strains, Phase IV (KMG-V): Genome sequencing to study the core and pangenomes of soil and plant-associated prokaryotes.</title>
        <authorList>
            <person name="Whitman W."/>
        </authorList>
    </citation>
    <scope>NUCLEOTIDE SEQUENCE</scope>
    <source>
        <strain evidence="1">USDA 406</strain>
    </source>
</reference>
<name>A0A8I2C7J7_BRAEL</name>
<evidence type="ECO:0000313" key="1">
    <source>
        <dbReference type="EMBL" id="MBP1296422.1"/>
    </source>
</evidence>